<keyword evidence="4 14" id="KW-0349">Heme</keyword>
<keyword evidence="13 14" id="KW-0503">Monooxygenase</keyword>
<dbReference type="InterPro" id="IPR039261">
    <property type="entry name" value="FNR_nucleotide-bd"/>
</dbReference>
<comment type="caution">
    <text evidence="18">The sequence shown here is derived from an EMBL/GenBank/DDBJ whole genome shotgun (WGS) entry which is preliminary data.</text>
</comment>
<dbReference type="InterPro" id="IPR008254">
    <property type="entry name" value="Flavodoxin/NO_synth"/>
</dbReference>
<evidence type="ECO:0000256" key="10">
    <source>
        <dbReference type="ARBA" id="ARBA00022982"/>
    </source>
</evidence>
<dbReference type="InterPro" id="IPR003097">
    <property type="entry name" value="CysJ-like_FAD-binding"/>
</dbReference>
<dbReference type="PANTHER" id="PTHR19384:SF127">
    <property type="entry name" value="BIFUNCTIONAL CYTOCHROME P450_NADPH--P450 REDUCTASE"/>
    <property type="match status" value="1"/>
</dbReference>
<evidence type="ECO:0000256" key="11">
    <source>
        <dbReference type="ARBA" id="ARBA00023002"/>
    </source>
</evidence>
<dbReference type="InterPro" id="IPR023173">
    <property type="entry name" value="NADPH_Cyt_P450_Rdtase_alpha"/>
</dbReference>
<dbReference type="Gene3D" id="3.40.50.80">
    <property type="entry name" value="Nucleotide-binding domain of ferredoxin-NADP reductase (FNR) module"/>
    <property type="match status" value="1"/>
</dbReference>
<dbReference type="InterPro" id="IPR001128">
    <property type="entry name" value="Cyt_P450"/>
</dbReference>
<feature type="domain" description="FAD-binding FR-type" evidence="17">
    <location>
        <begin position="711"/>
        <end position="940"/>
    </location>
</feature>
<dbReference type="SUPFAM" id="SSF52343">
    <property type="entry name" value="Ferredoxin reductase-like, C-terminal NADP-linked domain"/>
    <property type="match status" value="1"/>
</dbReference>
<dbReference type="SUPFAM" id="SSF48264">
    <property type="entry name" value="Cytochrome P450"/>
    <property type="match status" value="1"/>
</dbReference>
<comment type="catalytic activity">
    <reaction evidence="14">
        <text>2 oxidized [cytochrome P450] + NADPH = 2 reduced [cytochrome P450] + NADP(+) + H(+)</text>
        <dbReference type="Rhea" id="RHEA:24040"/>
        <dbReference type="Rhea" id="RHEA-COMP:14627"/>
        <dbReference type="Rhea" id="RHEA-COMP:14628"/>
        <dbReference type="ChEBI" id="CHEBI:15378"/>
        <dbReference type="ChEBI" id="CHEBI:55376"/>
        <dbReference type="ChEBI" id="CHEBI:57783"/>
        <dbReference type="ChEBI" id="CHEBI:58349"/>
        <dbReference type="ChEBI" id="CHEBI:60344"/>
        <dbReference type="EC" id="1.6.2.4"/>
    </reaction>
</comment>
<sequence length="1102" mass="121602">MESFASLISAAIPSYGVPKEDKSNSRELPIPGPTGLPLVGSASEFSQGHPLENVLRMADIYGPIFRFKIGSSSRVIVSSRELVHDCCDQSRFQKSVKGSLSQVRNGVHDGLFTAKAHEPRWGVAHRILIPAFGPVSMHGMFDDMYDIASQLALKWARNGPQVSIPVTDDFTRLTLDTLALCSMDFRFNSYYSDTLHPFVDAMSDFLAECGRRYSRLGVVQMLQRSAEKKYWEDISLMQKTAHHVLKYRREHPSNRKDLLTAMLEGVDPKTGLKMDDDSIVDNLITFLIAGHETTSGLLSFAFYEMLKKPETYQKAQAEVDAVIGREPIALHHLTKLPYIAAVLRETLRLDSPIPGFPLECIEETLIAGKYRVYPDEVVTCILNGVHRDPVVYGPDPLAFRPERMLDAEFEQRLKDYPDCWKPFGNGMRACIGRPFAWQEALLCTAMVLQNFNLVMDDPSYMLQLQHSLTVKPKDFHMRAILRHGLTATELEKSLHGRTTASQGAKPTGNMGSTSASNEANSGAKGRPMSIFYGSNSGTCEAMAHRLAADAASHGFRAATVDVLNAAKEKLPQDHPIVIITASYEGQPTDNAAAFVAWLEAVQGQEAQGVQYAVYACGHRDWVQTFHRIPKLIDEALEARGGTRLVAMGSTDASDRDMFSDFESWEDSTLWPALVQKYKDAGDDQIDMASSSALAPGLNVKISHPRTENLYQEVKESIVIDAQELATGEFPKKHIEIKLPSGVTYRAGDYLAVLPHNPAETVSRAVRAFSLNADAYITISGKIQTHLPVGKELPIGSVLSAYIELAQPATKRNITTLAKAATDPAEAVILTSLASEEKYATEITQKRMSILDLLEAYPSIDLPFANFLEMMPPMRVRLYSISSSPLWNPHHVTLTYSLLDEPSLSGHGRYIGTATNYLSSLRVGDRLHVAVRPSPTAFHLPEDPENVPIICIAAGSGIAPFRGFMQERATQIAAGRALAPALLYFGCRSPTSDDLYAGELAGWEAAGVVTVKRAYSRETDKSSGLKYVQHLLYDDRAKALVLWRGGAKVFVCGSGRMGKAVEETAIQIMLESAKEKGKNLLEEEAREKFAAMRNVRYATDVFD</sequence>
<dbReference type="EC" id="1.6.2.4" evidence="14"/>
<gene>
    <name evidence="18" type="ORF">HOO65_050218</name>
</gene>
<comment type="cofactor">
    <cofactor evidence="1 14">
        <name>heme</name>
        <dbReference type="ChEBI" id="CHEBI:30413"/>
    </cofactor>
</comment>
<keyword evidence="8 14" id="KW-0274">FAD</keyword>
<evidence type="ECO:0000256" key="6">
    <source>
        <dbReference type="ARBA" id="ARBA00022643"/>
    </source>
</evidence>
<evidence type="ECO:0000259" key="16">
    <source>
        <dbReference type="PROSITE" id="PS50902"/>
    </source>
</evidence>
<feature type="region of interest" description="Disordered" evidence="15">
    <location>
        <begin position="492"/>
        <end position="523"/>
    </location>
</feature>
<evidence type="ECO:0000256" key="3">
    <source>
        <dbReference type="ARBA" id="ARBA00022448"/>
    </source>
</evidence>
<protein>
    <recommendedName>
        <fullName evidence="14">Bifunctional cytochrome P450/NADPH--P450 reductase</fullName>
    </recommendedName>
    <domain>
        <recommendedName>
            <fullName evidence="14">Cytochrome P450</fullName>
            <ecNumber evidence="14">1.14.14.1</ecNumber>
        </recommendedName>
    </domain>
    <domain>
        <recommendedName>
            <fullName evidence="14">NADPH--cytochrome P450 reductase</fullName>
            <ecNumber evidence="14">1.6.2.4</ecNumber>
        </recommendedName>
    </domain>
</protein>
<evidence type="ECO:0000256" key="2">
    <source>
        <dbReference type="ARBA" id="ARBA00010018"/>
    </source>
</evidence>
<evidence type="ECO:0000259" key="17">
    <source>
        <dbReference type="PROSITE" id="PS51384"/>
    </source>
</evidence>
<keyword evidence="7 14" id="KW-0479">Metal-binding</keyword>
<evidence type="ECO:0000256" key="14">
    <source>
        <dbReference type="PIRNR" id="PIRNR000209"/>
    </source>
</evidence>
<dbReference type="GeneID" id="98118830"/>
<organism evidence="18 19">
    <name type="scientific">Ceratocystis lukuohia</name>
    <dbReference type="NCBI Taxonomy" id="2019550"/>
    <lineage>
        <taxon>Eukaryota</taxon>
        <taxon>Fungi</taxon>
        <taxon>Dikarya</taxon>
        <taxon>Ascomycota</taxon>
        <taxon>Pezizomycotina</taxon>
        <taxon>Sordariomycetes</taxon>
        <taxon>Hypocreomycetidae</taxon>
        <taxon>Microascales</taxon>
        <taxon>Ceratocystidaceae</taxon>
        <taxon>Ceratocystis</taxon>
    </lineage>
</organism>
<dbReference type="PROSITE" id="PS00086">
    <property type="entry name" value="CYTOCHROME_P450"/>
    <property type="match status" value="1"/>
</dbReference>
<dbReference type="InterPro" id="IPR023206">
    <property type="entry name" value="Bifunctional_P450_P450_red"/>
</dbReference>
<keyword evidence="12 14" id="KW-0408">Iron</keyword>
<dbReference type="SUPFAM" id="SSF52218">
    <property type="entry name" value="Flavoproteins"/>
    <property type="match status" value="1"/>
</dbReference>
<dbReference type="InterPro" id="IPR017972">
    <property type="entry name" value="Cyt_P450_CS"/>
</dbReference>
<keyword evidence="3 14" id="KW-0813">Transport</keyword>
<dbReference type="Gene3D" id="1.20.990.10">
    <property type="entry name" value="NADPH-cytochrome p450 Reductase, Chain A, domain 3"/>
    <property type="match status" value="1"/>
</dbReference>
<evidence type="ECO:0000256" key="5">
    <source>
        <dbReference type="ARBA" id="ARBA00022630"/>
    </source>
</evidence>
<dbReference type="RefSeq" id="XP_070858277.1">
    <property type="nucleotide sequence ID" value="XM_071003130.1"/>
</dbReference>
<dbReference type="PRINTS" id="PR00385">
    <property type="entry name" value="P450"/>
</dbReference>
<evidence type="ECO:0000313" key="18">
    <source>
        <dbReference type="EMBL" id="KAL2887097.1"/>
    </source>
</evidence>
<dbReference type="InterPro" id="IPR017927">
    <property type="entry name" value="FAD-bd_FR_type"/>
</dbReference>
<keyword evidence="10 14" id="KW-0249">Electron transport</keyword>
<evidence type="ECO:0000256" key="1">
    <source>
        <dbReference type="ARBA" id="ARBA00001971"/>
    </source>
</evidence>
<dbReference type="InterPro" id="IPR002401">
    <property type="entry name" value="Cyt_P450_E_grp-I"/>
</dbReference>
<evidence type="ECO:0000256" key="4">
    <source>
        <dbReference type="ARBA" id="ARBA00022617"/>
    </source>
</evidence>
<dbReference type="EMBL" id="JABSNW010000005">
    <property type="protein sequence ID" value="KAL2887097.1"/>
    <property type="molecule type" value="Genomic_DNA"/>
</dbReference>
<accession>A0ABR4MFN4</accession>
<feature type="compositionally biased region" description="Polar residues" evidence="15">
    <location>
        <begin position="496"/>
        <end position="520"/>
    </location>
</feature>
<evidence type="ECO:0000256" key="7">
    <source>
        <dbReference type="ARBA" id="ARBA00022723"/>
    </source>
</evidence>
<dbReference type="Proteomes" id="UP001610728">
    <property type="component" value="Unassembled WGS sequence"/>
</dbReference>
<dbReference type="PROSITE" id="PS50902">
    <property type="entry name" value="FLAVODOXIN_LIKE"/>
    <property type="match status" value="1"/>
</dbReference>
<dbReference type="SUPFAM" id="SSF63380">
    <property type="entry name" value="Riboflavin synthase domain-like"/>
    <property type="match status" value="1"/>
</dbReference>
<dbReference type="InterPro" id="IPR036396">
    <property type="entry name" value="Cyt_P450_sf"/>
</dbReference>
<dbReference type="Pfam" id="PF00067">
    <property type="entry name" value="p450"/>
    <property type="match status" value="1"/>
</dbReference>
<dbReference type="CDD" id="cd06206">
    <property type="entry name" value="bifunctional_CYPOR"/>
    <property type="match status" value="1"/>
</dbReference>
<proteinExistence type="inferred from homology"/>
<keyword evidence="5 14" id="KW-0285">Flavoprotein</keyword>
<dbReference type="Gene3D" id="2.40.30.10">
    <property type="entry name" value="Translation factors"/>
    <property type="match status" value="1"/>
</dbReference>
<evidence type="ECO:0000256" key="12">
    <source>
        <dbReference type="ARBA" id="ARBA00023004"/>
    </source>
</evidence>
<dbReference type="Gene3D" id="1.10.630.10">
    <property type="entry name" value="Cytochrome P450"/>
    <property type="match status" value="1"/>
</dbReference>
<keyword evidence="6 14" id="KW-0288">FMN</keyword>
<dbReference type="PROSITE" id="PS51384">
    <property type="entry name" value="FAD_FR"/>
    <property type="match status" value="1"/>
</dbReference>
<comment type="cofactor">
    <cofactor evidence="14">
        <name>FAD</name>
        <dbReference type="ChEBI" id="CHEBI:57692"/>
    </cofactor>
    <cofactor evidence="14">
        <name>FMN</name>
        <dbReference type="ChEBI" id="CHEBI:58210"/>
    </cofactor>
</comment>
<keyword evidence="19" id="KW-1185">Reference proteome</keyword>
<dbReference type="Pfam" id="PF00258">
    <property type="entry name" value="Flavodoxin_1"/>
    <property type="match status" value="1"/>
</dbReference>
<dbReference type="EC" id="1.14.14.1" evidence="14"/>
<dbReference type="Gene3D" id="3.40.50.360">
    <property type="match status" value="1"/>
</dbReference>
<dbReference type="InterPro" id="IPR017938">
    <property type="entry name" value="Riboflavin_synthase-like_b-brl"/>
</dbReference>
<evidence type="ECO:0000256" key="15">
    <source>
        <dbReference type="SAM" id="MobiDB-lite"/>
    </source>
</evidence>
<keyword evidence="9 14" id="KW-0521">NADP</keyword>
<dbReference type="Pfam" id="PF00175">
    <property type="entry name" value="NAD_binding_1"/>
    <property type="match status" value="1"/>
</dbReference>
<comment type="catalytic activity">
    <reaction evidence="14">
        <text>an organic molecule + reduced [NADPH--hemoprotein reductase] + O2 = an alcohol + oxidized [NADPH--hemoprotein reductase] + H2O + H(+)</text>
        <dbReference type="Rhea" id="RHEA:17149"/>
        <dbReference type="Rhea" id="RHEA-COMP:11964"/>
        <dbReference type="Rhea" id="RHEA-COMP:11965"/>
        <dbReference type="ChEBI" id="CHEBI:15377"/>
        <dbReference type="ChEBI" id="CHEBI:15378"/>
        <dbReference type="ChEBI" id="CHEBI:15379"/>
        <dbReference type="ChEBI" id="CHEBI:30879"/>
        <dbReference type="ChEBI" id="CHEBI:57618"/>
        <dbReference type="ChEBI" id="CHEBI:58210"/>
        <dbReference type="ChEBI" id="CHEBI:142491"/>
        <dbReference type="EC" id="1.14.14.1"/>
    </reaction>
</comment>
<name>A0ABR4MFN4_9PEZI</name>
<comment type="similarity">
    <text evidence="2 14">In the N-terminal section; belongs to the cytochrome P450 family.</text>
</comment>
<dbReference type="InterPro" id="IPR001433">
    <property type="entry name" value="OxRdtase_FAD/NAD-bd"/>
</dbReference>
<keyword evidence="11 14" id="KW-0560">Oxidoreductase</keyword>
<evidence type="ECO:0000256" key="9">
    <source>
        <dbReference type="ARBA" id="ARBA00022857"/>
    </source>
</evidence>
<dbReference type="Pfam" id="PF00667">
    <property type="entry name" value="FAD_binding_1"/>
    <property type="match status" value="1"/>
</dbReference>
<dbReference type="InterPro" id="IPR029039">
    <property type="entry name" value="Flavoprotein-like_sf"/>
</dbReference>
<dbReference type="PRINTS" id="PR00463">
    <property type="entry name" value="EP450I"/>
</dbReference>
<evidence type="ECO:0000256" key="13">
    <source>
        <dbReference type="ARBA" id="ARBA00023033"/>
    </source>
</evidence>
<evidence type="ECO:0000256" key="8">
    <source>
        <dbReference type="ARBA" id="ARBA00022827"/>
    </source>
</evidence>
<feature type="domain" description="Flavodoxin-like" evidence="16">
    <location>
        <begin position="528"/>
        <end position="669"/>
    </location>
</feature>
<dbReference type="PIRSF" id="PIRSF000209">
    <property type="entry name" value="Bifunctional_P450_P450R"/>
    <property type="match status" value="1"/>
</dbReference>
<evidence type="ECO:0000313" key="19">
    <source>
        <dbReference type="Proteomes" id="UP001610728"/>
    </source>
</evidence>
<dbReference type="PANTHER" id="PTHR19384">
    <property type="entry name" value="NITRIC OXIDE SYNTHASE-RELATED"/>
    <property type="match status" value="1"/>
</dbReference>
<reference evidence="18 19" key="1">
    <citation type="submission" date="2020-05" db="EMBL/GenBank/DDBJ databases">
        <title>Ceratocystis lukuohia genome.</title>
        <authorList>
            <person name="Harrington T.C."/>
            <person name="Kim K."/>
            <person name="Mayers C.G."/>
        </authorList>
    </citation>
    <scope>NUCLEOTIDE SEQUENCE [LARGE SCALE GENOMIC DNA]</scope>
    <source>
        <strain evidence="18 19">C4212</strain>
    </source>
</reference>
<dbReference type="CDD" id="cd11068">
    <property type="entry name" value="CYP120A1"/>
    <property type="match status" value="1"/>
</dbReference>